<accession>A0A0K0D1C9</accession>
<dbReference type="Proteomes" id="UP000035642">
    <property type="component" value="Unassembled WGS sequence"/>
</dbReference>
<evidence type="ECO:0000256" key="1">
    <source>
        <dbReference type="ARBA" id="ARBA00009631"/>
    </source>
</evidence>
<dbReference type="WBParaSite" id="ACAC_0000387401-mRNA-1">
    <property type="protein sequence ID" value="ACAC_0000387401-mRNA-1"/>
    <property type="gene ID" value="ACAC_0000387401"/>
</dbReference>
<sequence length="220" mass="23577">MSDVEDEHVEDEQDENDVPEGEMEKEEPDEPPRTTGPPGAALKSPTPGKTVGFSVNQTLLRKQQQYSAGKPSKHDKNKLMRSEGIIPIQAGSNKYASQKGMTGFGVPRDVIDKVKADNLAEITDEKKIEALKASTWLQSGTNKFASQKGQTGFGSPRDVNYKTKGTGGASDVPEEKARASDGIVPLQSGTNKLASQAGMTGIGMPRIVDGTFISAFSTFF</sequence>
<dbReference type="Pfam" id="PF00402">
    <property type="entry name" value="Calponin"/>
    <property type="match status" value="3"/>
</dbReference>
<dbReference type="AlphaFoldDB" id="A0A0K0D1C9"/>
<evidence type="ECO:0000313" key="4">
    <source>
        <dbReference type="WBParaSite" id="ACAC_0000387401-mRNA-1"/>
    </source>
</evidence>
<comment type="similarity">
    <text evidence="1">Belongs to the calponin family.</text>
</comment>
<keyword evidence="3" id="KW-1185">Reference proteome</keyword>
<dbReference type="GO" id="GO:0007015">
    <property type="term" value="P:actin filament organization"/>
    <property type="evidence" value="ECO:0007669"/>
    <property type="project" value="TreeGrafter"/>
</dbReference>
<dbReference type="GO" id="GO:0015629">
    <property type="term" value="C:actin cytoskeleton"/>
    <property type="evidence" value="ECO:0007669"/>
    <property type="project" value="TreeGrafter"/>
</dbReference>
<dbReference type="PANTHER" id="PTHR47385">
    <property type="entry name" value="CALPONIN"/>
    <property type="match status" value="1"/>
</dbReference>
<dbReference type="PROSITE" id="PS01052">
    <property type="entry name" value="CALPONIN_1"/>
    <property type="match status" value="1"/>
</dbReference>
<dbReference type="STRING" id="6313.A0A0K0D1C9"/>
<protein>
    <submittedName>
        <fullName evidence="4">Calponin-like protein OV9M</fullName>
    </submittedName>
</protein>
<dbReference type="InterPro" id="IPR050606">
    <property type="entry name" value="Calponin-like"/>
</dbReference>
<evidence type="ECO:0000256" key="2">
    <source>
        <dbReference type="SAM" id="MobiDB-lite"/>
    </source>
</evidence>
<dbReference type="PANTHER" id="PTHR47385:SF11">
    <property type="entry name" value="PROTEIN UNC-87"/>
    <property type="match status" value="1"/>
</dbReference>
<organism evidence="3 4">
    <name type="scientific">Angiostrongylus cantonensis</name>
    <name type="common">Rat lungworm</name>
    <dbReference type="NCBI Taxonomy" id="6313"/>
    <lineage>
        <taxon>Eukaryota</taxon>
        <taxon>Metazoa</taxon>
        <taxon>Ecdysozoa</taxon>
        <taxon>Nematoda</taxon>
        <taxon>Chromadorea</taxon>
        <taxon>Rhabditida</taxon>
        <taxon>Rhabditina</taxon>
        <taxon>Rhabditomorpha</taxon>
        <taxon>Strongyloidea</taxon>
        <taxon>Metastrongylidae</taxon>
        <taxon>Angiostrongylus</taxon>
    </lineage>
</organism>
<dbReference type="GO" id="GO:0051015">
    <property type="term" value="F:actin filament binding"/>
    <property type="evidence" value="ECO:0007669"/>
    <property type="project" value="TreeGrafter"/>
</dbReference>
<feature type="region of interest" description="Disordered" evidence="2">
    <location>
        <begin position="144"/>
        <end position="183"/>
    </location>
</feature>
<proteinExistence type="inferred from homology"/>
<dbReference type="InterPro" id="IPR000557">
    <property type="entry name" value="Calponin_repeat"/>
</dbReference>
<reference evidence="4" key="2">
    <citation type="submission" date="2017-02" db="UniProtKB">
        <authorList>
            <consortium name="WormBaseParasite"/>
        </authorList>
    </citation>
    <scope>IDENTIFICATION</scope>
</reference>
<reference evidence="3" key="1">
    <citation type="submission" date="2012-09" db="EMBL/GenBank/DDBJ databases">
        <authorList>
            <person name="Martin A.A."/>
        </authorList>
    </citation>
    <scope>NUCLEOTIDE SEQUENCE</scope>
</reference>
<feature type="region of interest" description="Disordered" evidence="2">
    <location>
        <begin position="1"/>
        <end position="52"/>
    </location>
</feature>
<feature type="compositionally biased region" description="Acidic residues" evidence="2">
    <location>
        <begin position="1"/>
        <end position="29"/>
    </location>
</feature>
<name>A0A0K0D1C9_ANGCA</name>
<dbReference type="PROSITE" id="PS51122">
    <property type="entry name" value="CALPONIN_2"/>
    <property type="match status" value="3"/>
</dbReference>
<evidence type="ECO:0000313" key="3">
    <source>
        <dbReference type="Proteomes" id="UP000035642"/>
    </source>
</evidence>